<sequence>MATTFAQHPQPLQSPTYIHSQPQYGNSTTPPSNNVSPSNRAAYMHAKQVRQPKQPLYIPAVLRPTELPGSRQASLTPPRSAHSSMDMSRDGFKFTTGPASLASPPLSPDEDDSRSYGPWGPGSISRVVSDEWNENNMGAVTGAPTRNHWKPDNSASLCKSSTCARPFSILNRRHHCRRCGDIFCASHSPHAIPLDQEARFHPEGTLQRACDNCWTDYRAWRAARPSRNNSVTSRDSNDTVFTQPVGVPSQNKGSEEHQPVGSVAQSVGGNWNWSTF</sequence>
<accession>A0A074Y635</accession>
<dbReference type="PROSITE" id="PS50178">
    <property type="entry name" value="ZF_FYVE"/>
    <property type="match status" value="1"/>
</dbReference>
<keyword evidence="8" id="KW-1185">Reference proteome</keyword>
<evidence type="ECO:0000256" key="2">
    <source>
        <dbReference type="ARBA" id="ARBA00022771"/>
    </source>
</evidence>
<evidence type="ECO:0000256" key="1">
    <source>
        <dbReference type="ARBA" id="ARBA00022723"/>
    </source>
</evidence>
<dbReference type="RefSeq" id="XP_029758568.1">
    <property type="nucleotide sequence ID" value="XM_029905841.1"/>
</dbReference>
<evidence type="ECO:0000259" key="6">
    <source>
        <dbReference type="PROSITE" id="PS50178"/>
    </source>
</evidence>
<dbReference type="InterPro" id="IPR000306">
    <property type="entry name" value="Znf_FYVE"/>
</dbReference>
<feature type="compositionally biased region" description="Polar residues" evidence="5">
    <location>
        <begin position="226"/>
        <end position="252"/>
    </location>
</feature>
<feature type="region of interest" description="Disordered" evidence="5">
    <location>
        <begin position="224"/>
        <end position="276"/>
    </location>
</feature>
<feature type="compositionally biased region" description="Low complexity" evidence="5">
    <location>
        <begin position="26"/>
        <end position="39"/>
    </location>
</feature>
<organism evidence="7 8">
    <name type="scientific">Aureobasidium pullulans EXF-150</name>
    <dbReference type="NCBI Taxonomy" id="1043002"/>
    <lineage>
        <taxon>Eukaryota</taxon>
        <taxon>Fungi</taxon>
        <taxon>Dikarya</taxon>
        <taxon>Ascomycota</taxon>
        <taxon>Pezizomycotina</taxon>
        <taxon>Dothideomycetes</taxon>
        <taxon>Dothideomycetidae</taxon>
        <taxon>Dothideales</taxon>
        <taxon>Saccotheciaceae</taxon>
        <taxon>Aureobasidium</taxon>
    </lineage>
</organism>
<evidence type="ECO:0000256" key="4">
    <source>
        <dbReference type="PROSITE-ProRule" id="PRU00091"/>
    </source>
</evidence>
<keyword evidence="3" id="KW-0862">Zinc</keyword>
<feature type="compositionally biased region" description="Polar residues" evidence="5">
    <location>
        <begin position="263"/>
        <end position="276"/>
    </location>
</feature>
<dbReference type="InterPro" id="IPR017455">
    <property type="entry name" value="Znf_FYVE-rel"/>
</dbReference>
<gene>
    <name evidence="7" type="ORF">M438DRAFT_347167</name>
</gene>
<evidence type="ECO:0000256" key="3">
    <source>
        <dbReference type="ARBA" id="ARBA00022833"/>
    </source>
</evidence>
<dbReference type="InterPro" id="IPR013083">
    <property type="entry name" value="Znf_RING/FYVE/PHD"/>
</dbReference>
<dbReference type="EMBL" id="KL584987">
    <property type="protein sequence ID" value="KEQ82381.1"/>
    <property type="molecule type" value="Genomic_DNA"/>
</dbReference>
<dbReference type="GeneID" id="40748147"/>
<dbReference type="CDD" id="cd15760">
    <property type="entry name" value="FYVE_scVPS27p_like"/>
    <property type="match status" value="1"/>
</dbReference>
<protein>
    <recommendedName>
        <fullName evidence="6">FYVE-type domain-containing protein</fullName>
    </recommendedName>
</protein>
<feature type="compositionally biased region" description="Polar residues" evidence="5">
    <location>
        <begin position="71"/>
        <end position="86"/>
    </location>
</feature>
<dbReference type="Pfam" id="PF01363">
    <property type="entry name" value="FYVE"/>
    <property type="match status" value="1"/>
</dbReference>
<dbReference type="SUPFAM" id="SSF57903">
    <property type="entry name" value="FYVE/PHD zinc finger"/>
    <property type="match status" value="1"/>
</dbReference>
<evidence type="ECO:0000313" key="7">
    <source>
        <dbReference type="EMBL" id="KEQ82381.1"/>
    </source>
</evidence>
<dbReference type="Gene3D" id="3.30.40.10">
    <property type="entry name" value="Zinc/RING finger domain, C3HC4 (zinc finger)"/>
    <property type="match status" value="1"/>
</dbReference>
<dbReference type="GO" id="GO:0008270">
    <property type="term" value="F:zinc ion binding"/>
    <property type="evidence" value="ECO:0007669"/>
    <property type="project" value="UniProtKB-KW"/>
</dbReference>
<dbReference type="PANTHER" id="PTHR23164">
    <property type="entry name" value="EARLY ENDOSOME ANTIGEN 1"/>
    <property type="match status" value="1"/>
</dbReference>
<dbReference type="OrthoDB" id="10018316at2759"/>
<feature type="compositionally biased region" description="Polar residues" evidence="5">
    <location>
        <begin position="1"/>
        <end position="25"/>
    </location>
</feature>
<evidence type="ECO:0000313" key="8">
    <source>
        <dbReference type="Proteomes" id="UP000030706"/>
    </source>
</evidence>
<dbReference type="SMART" id="SM00064">
    <property type="entry name" value="FYVE"/>
    <property type="match status" value="1"/>
</dbReference>
<dbReference type="HOGENOM" id="CLU_082207_0_0_1"/>
<dbReference type="InterPro" id="IPR011011">
    <property type="entry name" value="Znf_FYVE_PHD"/>
</dbReference>
<feature type="domain" description="FYVE-type" evidence="6">
    <location>
        <begin position="163"/>
        <end position="218"/>
    </location>
</feature>
<name>A0A074Y635_AURPU</name>
<keyword evidence="1" id="KW-0479">Metal-binding</keyword>
<dbReference type="PANTHER" id="PTHR23164:SF30">
    <property type="entry name" value="EARLY ENDOSOME ANTIGEN 1"/>
    <property type="match status" value="1"/>
</dbReference>
<evidence type="ECO:0000256" key="5">
    <source>
        <dbReference type="SAM" id="MobiDB-lite"/>
    </source>
</evidence>
<keyword evidence="2 4" id="KW-0863">Zinc-finger</keyword>
<reference evidence="7 8" key="1">
    <citation type="journal article" date="2014" name="BMC Genomics">
        <title>Genome sequencing of four Aureobasidium pullulans varieties: biotechnological potential, stress tolerance, and description of new species.</title>
        <authorList>
            <person name="Gostin Ar C."/>
            <person name="Ohm R.A."/>
            <person name="Kogej T."/>
            <person name="Sonjak S."/>
            <person name="Turk M."/>
            <person name="Zajc J."/>
            <person name="Zalar P."/>
            <person name="Grube M."/>
            <person name="Sun H."/>
            <person name="Han J."/>
            <person name="Sharma A."/>
            <person name="Chiniquy J."/>
            <person name="Ngan C.Y."/>
            <person name="Lipzen A."/>
            <person name="Barry K."/>
            <person name="Grigoriev I.V."/>
            <person name="Gunde-Cimerman N."/>
        </authorList>
    </citation>
    <scope>NUCLEOTIDE SEQUENCE [LARGE SCALE GENOMIC DNA]</scope>
    <source>
        <strain evidence="7 8">EXF-150</strain>
    </source>
</reference>
<proteinExistence type="predicted"/>
<dbReference type="AlphaFoldDB" id="A0A074Y635"/>
<dbReference type="Proteomes" id="UP000030706">
    <property type="component" value="Unassembled WGS sequence"/>
</dbReference>
<dbReference type="STRING" id="1043002.A0A074Y635"/>
<feature type="region of interest" description="Disordered" evidence="5">
    <location>
        <begin position="1"/>
        <end position="120"/>
    </location>
</feature>